<dbReference type="InterPro" id="IPR001347">
    <property type="entry name" value="SIS_dom"/>
</dbReference>
<dbReference type="InterPro" id="IPR040190">
    <property type="entry name" value="MURQ/GCKR"/>
</dbReference>
<comment type="catalytic activity">
    <reaction evidence="3">
        <text>N-acetyl-D-muramate 6-phosphate + H2O = N-acetyl-D-glucosamine 6-phosphate + (R)-lactate</text>
        <dbReference type="Rhea" id="RHEA:26410"/>
        <dbReference type="ChEBI" id="CHEBI:15377"/>
        <dbReference type="ChEBI" id="CHEBI:16004"/>
        <dbReference type="ChEBI" id="CHEBI:57513"/>
        <dbReference type="ChEBI" id="CHEBI:58722"/>
        <dbReference type="EC" id="4.2.1.126"/>
    </reaction>
</comment>
<dbReference type="GO" id="GO:0016803">
    <property type="term" value="F:ether hydrolase activity"/>
    <property type="evidence" value="ECO:0007669"/>
    <property type="project" value="TreeGrafter"/>
</dbReference>
<evidence type="ECO:0000259" key="4">
    <source>
        <dbReference type="PROSITE" id="PS51464"/>
    </source>
</evidence>
<dbReference type="GO" id="GO:0097173">
    <property type="term" value="P:N-acetylmuramic acid catabolic process"/>
    <property type="evidence" value="ECO:0007669"/>
    <property type="project" value="UniProtKB-UniPathway"/>
</dbReference>
<dbReference type="PANTHER" id="PTHR10088">
    <property type="entry name" value="GLUCOKINASE REGULATORY PROTEIN"/>
    <property type="match status" value="1"/>
</dbReference>
<dbReference type="NCBIfam" id="NF009222">
    <property type="entry name" value="PRK12570.1"/>
    <property type="match status" value="1"/>
</dbReference>
<evidence type="ECO:0000313" key="5">
    <source>
        <dbReference type="EMBL" id="QOV19919.1"/>
    </source>
</evidence>
<dbReference type="HAMAP" id="MF_00068">
    <property type="entry name" value="MurQ"/>
    <property type="match status" value="1"/>
</dbReference>
<protein>
    <recommendedName>
        <fullName evidence="3">N-acetylmuramic acid 6-phosphate etherase</fullName>
        <shortName evidence="3">MurNAc-6-P etherase</shortName>
        <ecNumber evidence="3">4.2.1.126</ecNumber>
    </recommendedName>
    <alternativeName>
        <fullName evidence="3">N-acetylmuramic acid 6-phosphate hydrolase</fullName>
    </alternativeName>
    <alternativeName>
        <fullName evidence="3">N-acetylmuramic acid 6-phosphate lyase</fullName>
    </alternativeName>
</protein>
<dbReference type="CDD" id="cd05007">
    <property type="entry name" value="SIS_Etherase"/>
    <property type="match status" value="1"/>
</dbReference>
<keyword evidence="2 3" id="KW-0119">Carbohydrate metabolism</keyword>
<dbReference type="FunFam" id="3.40.50.10490:FF:000014">
    <property type="entry name" value="N-acetylmuramic acid 6-phosphate etherase"/>
    <property type="match status" value="1"/>
</dbReference>
<dbReference type="UniPathway" id="UPA00342"/>
<dbReference type="KEGG" id="bliq:INP51_02840"/>
<dbReference type="Proteomes" id="UP000593601">
    <property type="component" value="Chromosome"/>
</dbReference>
<dbReference type="InterPro" id="IPR005488">
    <property type="entry name" value="Etherase_MurQ"/>
</dbReference>
<evidence type="ECO:0000313" key="6">
    <source>
        <dbReference type="Proteomes" id="UP000593601"/>
    </source>
</evidence>
<comment type="subunit">
    <text evidence="3">Homodimer.</text>
</comment>
<dbReference type="InterPro" id="IPR046348">
    <property type="entry name" value="SIS_dom_sf"/>
</dbReference>
<dbReference type="PROSITE" id="PS51464">
    <property type="entry name" value="SIS"/>
    <property type="match status" value="1"/>
</dbReference>
<comment type="pathway">
    <text evidence="3">Amino-sugar metabolism; N-acetylmuramate degradation.</text>
</comment>
<dbReference type="GO" id="GO:0016835">
    <property type="term" value="F:carbon-oxygen lyase activity"/>
    <property type="evidence" value="ECO:0007669"/>
    <property type="project" value="UniProtKB-UniRule"/>
</dbReference>
<dbReference type="PROSITE" id="PS01272">
    <property type="entry name" value="GCKR"/>
    <property type="match status" value="1"/>
</dbReference>
<accession>A0A7M2RI32</accession>
<dbReference type="EC" id="4.2.1.126" evidence="3"/>
<evidence type="ECO:0000256" key="1">
    <source>
        <dbReference type="ARBA" id="ARBA00023239"/>
    </source>
</evidence>
<comment type="function">
    <text evidence="3">Specifically catalyzes the cleavage of the D-lactyl ether substituent of MurNAc 6-phosphate, producing GlcNAc 6-phosphate and D-lactate.</text>
</comment>
<comment type="miscellaneous">
    <text evidence="3">A lyase-type mechanism (elimination/hydration) is suggested for the cleavage of the lactyl ether bond of MurNAc 6-phosphate, with the formation of an alpha,beta-unsaturated aldehyde intermediate with (E)-stereochemistry, followed by the syn addition of water to give product.</text>
</comment>
<comment type="similarity">
    <text evidence="3">Belongs to the GCKR-like family. MurNAc-6-P etherase subfamily.</text>
</comment>
<proteinExistence type="inferred from homology"/>
<dbReference type="Gene3D" id="3.40.50.10490">
    <property type="entry name" value="Glucose-6-phosphate isomerase like protein, domain 1"/>
    <property type="match status" value="1"/>
</dbReference>
<dbReference type="PANTHER" id="PTHR10088:SF4">
    <property type="entry name" value="GLUCOKINASE REGULATORY PROTEIN"/>
    <property type="match status" value="1"/>
</dbReference>
<feature type="active site" evidence="3">
    <location>
        <position position="115"/>
    </location>
</feature>
<dbReference type="GO" id="GO:0046348">
    <property type="term" value="P:amino sugar catabolic process"/>
    <property type="evidence" value="ECO:0007669"/>
    <property type="project" value="InterPro"/>
</dbReference>
<keyword evidence="1 3" id="KW-0456">Lyase</keyword>
<reference evidence="5 6" key="1">
    <citation type="submission" date="2020-10" db="EMBL/GenBank/DDBJ databases">
        <title>Blautia liquoris sp.nov., isolated from the mud in a fermentation cellar used for the production of Chinese strong-flavoured liquor.</title>
        <authorList>
            <person name="Lu L."/>
        </authorList>
    </citation>
    <scope>NUCLEOTIDE SEQUENCE [LARGE SCALE GENOMIC DNA]</scope>
    <source>
        <strain evidence="5 6">LZLJ-3</strain>
    </source>
</reference>
<name>A0A7M2RI32_9FIRM</name>
<organism evidence="5 6">
    <name type="scientific">Blautia liquoris</name>
    <dbReference type="NCBI Taxonomy" id="2779518"/>
    <lineage>
        <taxon>Bacteria</taxon>
        <taxon>Bacillati</taxon>
        <taxon>Bacillota</taxon>
        <taxon>Clostridia</taxon>
        <taxon>Lachnospirales</taxon>
        <taxon>Lachnospiraceae</taxon>
        <taxon>Blautia</taxon>
    </lineage>
</organism>
<dbReference type="NCBIfam" id="NF003915">
    <property type="entry name" value="PRK05441.1"/>
    <property type="match status" value="1"/>
</dbReference>
<dbReference type="GO" id="GO:0009254">
    <property type="term" value="P:peptidoglycan turnover"/>
    <property type="evidence" value="ECO:0007669"/>
    <property type="project" value="TreeGrafter"/>
</dbReference>
<gene>
    <name evidence="3 5" type="primary">murQ</name>
    <name evidence="5" type="ORF">INP51_02840</name>
</gene>
<dbReference type="AlphaFoldDB" id="A0A7M2RI32"/>
<dbReference type="InterPro" id="IPR005486">
    <property type="entry name" value="Glucokinase_regulatory_CS"/>
</dbReference>
<feature type="domain" description="SIS" evidence="4">
    <location>
        <begin position="56"/>
        <end position="219"/>
    </location>
</feature>
<dbReference type="GO" id="GO:0097367">
    <property type="term" value="F:carbohydrate derivative binding"/>
    <property type="evidence" value="ECO:0007669"/>
    <property type="project" value="InterPro"/>
</dbReference>
<evidence type="ECO:0000256" key="2">
    <source>
        <dbReference type="ARBA" id="ARBA00023277"/>
    </source>
</evidence>
<dbReference type="RefSeq" id="WP_193736239.1">
    <property type="nucleotide sequence ID" value="NZ_CP063304.1"/>
</dbReference>
<dbReference type="EMBL" id="CP063304">
    <property type="protein sequence ID" value="QOV19919.1"/>
    <property type="molecule type" value="Genomic_DNA"/>
</dbReference>
<dbReference type="SUPFAM" id="SSF53697">
    <property type="entry name" value="SIS domain"/>
    <property type="match status" value="1"/>
</dbReference>
<dbReference type="Pfam" id="PF22645">
    <property type="entry name" value="GKRP_SIS_N"/>
    <property type="match status" value="1"/>
</dbReference>
<evidence type="ECO:0000256" key="3">
    <source>
        <dbReference type="HAMAP-Rule" id="MF_00068"/>
    </source>
</evidence>
<keyword evidence="6" id="KW-1185">Reference proteome</keyword>
<feature type="active site" description="Proton donor" evidence="3">
    <location>
        <position position="84"/>
    </location>
</feature>
<dbReference type="Gene3D" id="1.10.8.1080">
    <property type="match status" value="1"/>
</dbReference>
<sequence>MANLERLMTEKRNTKTMNLDEMSPYEIITIMNKEDQKVLDAVHDALPQIGRAIEWTTESLQKNGRIIYIGAGTSGRLGILDAVECPPTFGVSYDTIVGVIAGGEGAFVKAEEGAEDDPELGKEDLKRIYLSSNDVVIGLAASGRTPYVLGALQYAKEVGCRTVAISCNTNTKISEKADCAIELLTGPEILTGSTRLKAGTAEKMVLNMISTVSMVGIGKAYQNLMVDLRQTNKKLVTRAENIVMEAVGCERDEAKKALREAGGGAKLAITKMLLNCDIETARECLTQADGKVKVAVSKRLTI</sequence>
<dbReference type="NCBIfam" id="TIGR00274">
    <property type="entry name" value="N-acetylmuramic acid 6-phosphate etherase"/>
    <property type="match status" value="1"/>
</dbReference>